<feature type="compositionally biased region" description="Polar residues" evidence="1">
    <location>
        <begin position="27"/>
        <end position="39"/>
    </location>
</feature>
<sequence length="131" mass="14516">MTNATKEEIIALETSYWEAMKRKDGQRTSQLSGKTSLTTGMRGVTTISKDKMGKMTEDGHWTLESYEFDDVEVVTPAPDVAIIAYTVKQKVTMDGKKQELHAADSSTWVRGANGWECHAHSEAFLQDGKSA</sequence>
<name>A0A6I6MP38_9CAUL</name>
<evidence type="ECO:0000259" key="2">
    <source>
        <dbReference type="Pfam" id="PF14534"/>
    </source>
</evidence>
<evidence type="ECO:0000313" key="4">
    <source>
        <dbReference type="Proteomes" id="UP000431269"/>
    </source>
</evidence>
<dbReference type="Pfam" id="PF14534">
    <property type="entry name" value="DUF4440"/>
    <property type="match status" value="1"/>
</dbReference>
<dbReference type="KEGG" id="tsv:DSM104635_03329"/>
<dbReference type="SUPFAM" id="SSF54427">
    <property type="entry name" value="NTF2-like"/>
    <property type="match status" value="1"/>
</dbReference>
<organism evidence="3 4">
    <name type="scientific">Terricaulis silvestris</name>
    <dbReference type="NCBI Taxonomy" id="2686094"/>
    <lineage>
        <taxon>Bacteria</taxon>
        <taxon>Pseudomonadati</taxon>
        <taxon>Pseudomonadota</taxon>
        <taxon>Alphaproteobacteria</taxon>
        <taxon>Caulobacterales</taxon>
        <taxon>Caulobacteraceae</taxon>
        <taxon>Terricaulis</taxon>
    </lineage>
</organism>
<dbReference type="InterPro" id="IPR027843">
    <property type="entry name" value="DUF4440"/>
</dbReference>
<keyword evidence="4" id="KW-1185">Reference proteome</keyword>
<dbReference type="InterPro" id="IPR032710">
    <property type="entry name" value="NTF2-like_dom_sf"/>
</dbReference>
<protein>
    <recommendedName>
        <fullName evidence="2">DUF4440 domain-containing protein</fullName>
    </recommendedName>
</protein>
<gene>
    <name evidence="3" type="ORF">DSM104635_03329</name>
</gene>
<dbReference type="Gene3D" id="3.10.450.50">
    <property type="match status" value="1"/>
</dbReference>
<proteinExistence type="predicted"/>
<dbReference type="AlphaFoldDB" id="A0A6I6MP38"/>
<dbReference type="Proteomes" id="UP000431269">
    <property type="component" value="Chromosome"/>
</dbReference>
<feature type="domain" description="DUF4440" evidence="2">
    <location>
        <begin position="9"/>
        <end position="116"/>
    </location>
</feature>
<dbReference type="EMBL" id="CP047045">
    <property type="protein sequence ID" value="QGZ96469.1"/>
    <property type="molecule type" value="Genomic_DNA"/>
</dbReference>
<reference evidence="4" key="1">
    <citation type="submission" date="2019-12" db="EMBL/GenBank/DDBJ databases">
        <title>Complete genome of Terracaulis silvestris 0127_4.</title>
        <authorList>
            <person name="Vieira S."/>
            <person name="Riedel T."/>
            <person name="Sproer C."/>
            <person name="Pascual J."/>
            <person name="Boedeker C."/>
            <person name="Overmann J."/>
        </authorList>
    </citation>
    <scope>NUCLEOTIDE SEQUENCE [LARGE SCALE GENOMIC DNA]</scope>
    <source>
        <strain evidence="4">0127_4</strain>
    </source>
</reference>
<dbReference type="RefSeq" id="WP_158767253.1">
    <property type="nucleotide sequence ID" value="NZ_CP047045.1"/>
</dbReference>
<feature type="region of interest" description="Disordered" evidence="1">
    <location>
        <begin position="23"/>
        <end position="43"/>
    </location>
</feature>
<evidence type="ECO:0000313" key="3">
    <source>
        <dbReference type="EMBL" id="QGZ96469.1"/>
    </source>
</evidence>
<accession>A0A6I6MP38</accession>
<evidence type="ECO:0000256" key="1">
    <source>
        <dbReference type="SAM" id="MobiDB-lite"/>
    </source>
</evidence>